<feature type="domain" description="Flagellin N-terminal" evidence="2">
    <location>
        <begin position="4"/>
        <end position="72"/>
    </location>
</feature>
<sequence>MTEGKALLQIAEGSANQIESILERMKELATQAASSNAGLDGDKLDAEFQSLKDEIDRIVDDTNYQGTPLLDGDFIGTFQVGSSTSAEFHGSSQINIQINVGGAAGTGLDTAGLGISASAIDDADGADAALAAIDDAIDHLAEVLGNIGAAMNRLDYTYSNLQVQIENFSASESVIRDVDMASEMVNFTKNQILLQAGTAMLAQANMSTQVVLSLFG</sequence>
<evidence type="ECO:0000313" key="4">
    <source>
        <dbReference type="EMBL" id="VFU17024.1"/>
    </source>
</evidence>
<name>A0A485M472_9ZZZZ</name>
<evidence type="ECO:0000259" key="3">
    <source>
        <dbReference type="Pfam" id="PF00700"/>
    </source>
</evidence>
<dbReference type="PANTHER" id="PTHR42792">
    <property type="entry name" value="FLAGELLIN"/>
    <property type="match status" value="1"/>
</dbReference>
<protein>
    <submittedName>
        <fullName evidence="4">Flagellin</fullName>
    </submittedName>
</protein>
<keyword evidence="4" id="KW-0969">Cilium</keyword>
<reference evidence="4" key="1">
    <citation type="submission" date="2019-03" db="EMBL/GenBank/DDBJ databases">
        <authorList>
            <person name="Hao L."/>
        </authorList>
    </citation>
    <scope>NUCLEOTIDE SEQUENCE</scope>
</reference>
<keyword evidence="1" id="KW-0975">Bacterial flagellum</keyword>
<dbReference type="Pfam" id="PF00700">
    <property type="entry name" value="Flagellin_C"/>
    <property type="match status" value="1"/>
</dbReference>
<dbReference type="EMBL" id="CAADRM010000125">
    <property type="protein sequence ID" value="VFU17024.1"/>
    <property type="molecule type" value="Genomic_DNA"/>
</dbReference>
<dbReference type="AlphaFoldDB" id="A0A485M472"/>
<dbReference type="Gene3D" id="6.10.10.10">
    <property type="entry name" value="Flagellar export chaperone, C-terminal domain"/>
    <property type="match status" value="1"/>
</dbReference>
<dbReference type="InterPro" id="IPR046358">
    <property type="entry name" value="Flagellin_C"/>
</dbReference>
<dbReference type="InterPro" id="IPR042187">
    <property type="entry name" value="Flagellin_C_sub2"/>
</dbReference>
<accession>A0A485M472</accession>
<proteinExistence type="predicted"/>
<dbReference type="PANTHER" id="PTHR42792:SF2">
    <property type="entry name" value="FLAGELLIN"/>
    <property type="match status" value="1"/>
</dbReference>
<keyword evidence="4" id="KW-0966">Cell projection</keyword>
<evidence type="ECO:0000259" key="2">
    <source>
        <dbReference type="Pfam" id="PF00669"/>
    </source>
</evidence>
<evidence type="ECO:0000256" key="1">
    <source>
        <dbReference type="ARBA" id="ARBA00023143"/>
    </source>
</evidence>
<dbReference type="PRINTS" id="PR00207">
    <property type="entry name" value="FLAGELLIN"/>
</dbReference>
<dbReference type="GO" id="GO:0009288">
    <property type="term" value="C:bacterial-type flagellum"/>
    <property type="evidence" value="ECO:0007669"/>
    <property type="project" value="InterPro"/>
</dbReference>
<organism evidence="4">
    <name type="scientific">anaerobic digester metagenome</name>
    <dbReference type="NCBI Taxonomy" id="1263854"/>
    <lineage>
        <taxon>unclassified sequences</taxon>
        <taxon>metagenomes</taxon>
        <taxon>ecological metagenomes</taxon>
    </lineage>
</organism>
<dbReference type="GO" id="GO:0005198">
    <property type="term" value="F:structural molecule activity"/>
    <property type="evidence" value="ECO:0007669"/>
    <property type="project" value="InterPro"/>
</dbReference>
<dbReference type="InterPro" id="IPR001029">
    <property type="entry name" value="Flagellin_N"/>
</dbReference>
<dbReference type="SUPFAM" id="SSF64518">
    <property type="entry name" value="Phase 1 flagellin"/>
    <property type="match status" value="1"/>
</dbReference>
<feature type="domain" description="Flagellin C-terminal" evidence="3">
    <location>
        <begin position="130"/>
        <end position="215"/>
    </location>
</feature>
<dbReference type="InterPro" id="IPR001492">
    <property type="entry name" value="Flagellin"/>
</dbReference>
<dbReference type="Pfam" id="PF00669">
    <property type="entry name" value="Flagellin_N"/>
    <property type="match status" value="1"/>
</dbReference>
<dbReference type="Gene3D" id="1.20.1330.10">
    <property type="entry name" value="f41 fragment of flagellin, N-terminal domain"/>
    <property type="match status" value="1"/>
</dbReference>
<keyword evidence="4" id="KW-0282">Flagellum</keyword>
<gene>
    <name evidence="4" type="ORF">SCFA_60034</name>
</gene>